<dbReference type="NCBIfam" id="TIGR04354">
    <property type="entry name" value="amphi-Trp"/>
    <property type="match status" value="1"/>
</dbReference>
<dbReference type="Proteomes" id="UP001597187">
    <property type="component" value="Unassembled WGS sequence"/>
</dbReference>
<accession>A0ABD6ARF5</accession>
<keyword evidence="3" id="KW-1185">Reference proteome</keyword>
<name>A0ABD6ARF5_9EURY</name>
<gene>
    <name evidence="2" type="ORF">ACFSBT_03980</name>
</gene>
<dbReference type="EMBL" id="JBHUDC010000002">
    <property type="protein sequence ID" value="MFD1512438.1"/>
    <property type="molecule type" value="Genomic_DNA"/>
</dbReference>
<proteinExistence type="predicted"/>
<protein>
    <submittedName>
        <fullName evidence="2">Amphi-Trp domain-containing protein</fullName>
    </submittedName>
</protein>
<sequence>MAEKLQDKTTLSREEAADRLEALAAEIREGTGNIRVGNKRVALSPADSLTYDISVSERTSLLRGDRETVAVELRWKP</sequence>
<reference evidence="2 3" key="1">
    <citation type="journal article" date="2019" name="Int. J. Syst. Evol. Microbiol.">
        <title>The Global Catalogue of Microorganisms (GCM) 10K type strain sequencing project: providing services to taxonomists for standard genome sequencing and annotation.</title>
        <authorList>
            <consortium name="The Broad Institute Genomics Platform"/>
            <consortium name="The Broad Institute Genome Sequencing Center for Infectious Disease"/>
            <person name="Wu L."/>
            <person name="Ma J."/>
        </authorList>
    </citation>
    <scope>NUCLEOTIDE SEQUENCE [LARGE SCALE GENOMIC DNA]</scope>
    <source>
        <strain evidence="2 3">CGMCC 1.12563</strain>
    </source>
</reference>
<dbReference type="AlphaFoldDB" id="A0ABD6ARF5"/>
<organism evidence="2 3">
    <name type="scientific">Halomarina rubra</name>
    <dbReference type="NCBI Taxonomy" id="2071873"/>
    <lineage>
        <taxon>Archaea</taxon>
        <taxon>Methanobacteriati</taxon>
        <taxon>Methanobacteriota</taxon>
        <taxon>Stenosarchaea group</taxon>
        <taxon>Halobacteria</taxon>
        <taxon>Halobacteriales</taxon>
        <taxon>Natronomonadaceae</taxon>
        <taxon>Halomarina</taxon>
    </lineage>
</organism>
<evidence type="ECO:0000313" key="3">
    <source>
        <dbReference type="Proteomes" id="UP001597187"/>
    </source>
</evidence>
<evidence type="ECO:0000313" key="2">
    <source>
        <dbReference type="EMBL" id="MFD1512438.1"/>
    </source>
</evidence>
<comment type="caution">
    <text evidence="2">The sequence shown here is derived from an EMBL/GenBank/DDBJ whole genome shotgun (WGS) entry which is preliminary data.</text>
</comment>
<dbReference type="Pfam" id="PF20068">
    <property type="entry name" value="Amphi-Trp"/>
    <property type="match status" value="1"/>
</dbReference>
<dbReference type="InterPro" id="IPR027598">
    <property type="entry name" value="Amphi-Trp_dom"/>
</dbReference>
<evidence type="ECO:0000259" key="1">
    <source>
        <dbReference type="Pfam" id="PF20068"/>
    </source>
</evidence>
<feature type="domain" description="Amphi-Trp" evidence="1">
    <location>
        <begin position="5"/>
        <end position="76"/>
    </location>
</feature>
<dbReference type="RefSeq" id="WP_250872416.1">
    <property type="nucleotide sequence ID" value="NZ_JALXFV010000002.1"/>
</dbReference>